<evidence type="ECO:0000256" key="1">
    <source>
        <dbReference type="ARBA" id="ARBA00001933"/>
    </source>
</evidence>
<dbReference type="RefSeq" id="WP_140989092.1">
    <property type="nucleotide sequence ID" value="NZ_VHIQ01000002.1"/>
</dbReference>
<dbReference type="AlphaFoldDB" id="A0A506PM90"/>
<comment type="similarity">
    <text evidence="2">Belongs to the class-I pyridoxal-phosphate-dependent aminotransferase family.</text>
</comment>
<evidence type="ECO:0000313" key="7">
    <source>
        <dbReference type="EMBL" id="TPV34669.1"/>
    </source>
</evidence>
<gene>
    <name evidence="7" type="ORF">FJ651_03830</name>
</gene>
<dbReference type="InterPro" id="IPR015424">
    <property type="entry name" value="PyrdxlP-dep_Trfase"/>
</dbReference>
<dbReference type="PANTHER" id="PTHR43807">
    <property type="entry name" value="FI04487P"/>
    <property type="match status" value="1"/>
</dbReference>
<dbReference type="InterPro" id="IPR051326">
    <property type="entry name" value="Kynurenine-oxoglutarate_AT"/>
</dbReference>
<dbReference type="InterPro" id="IPR015421">
    <property type="entry name" value="PyrdxlP-dep_Trfase_major"/>
</dbReference>
<evidence type="ECO:0000256" key="5">
    <source>
        <dbReference type="ARBA" id="ARBA00022898"/>
    </source>
</evidence>
<evidence type="ECO:0000313" key="8">
    <source>
        <dbReference type="Proteomes" id="UP000317332"/>
    </source>
</evidence>
<proteinExistence type="inferred from homology"/>
<keyword evidence="8" id="KW-1185">Reference proteome</keyword>
<sequence>MHHKSKLPNVGTTIFSVMSALATQHQAINLSQGFPNFESDPKLIDLVSQAMNSGYNQYAPMPGSLDLRLAISHKYQLLYNSNYHPEHEITVTAGATQAIFTIVSAFVRPKDEVIIFTPAYDCYQPAVELNGGITIEIPLHAPDYRIDWNLVAKKISSQTKLIIINTPHNPSGTILTEADMFQLEKLTNNTNIIVLSDEVYEHIIFDGANHQSICKFSNLKARSFITASFGKTFHNTGWKIGYCCAPKDLMTEFRKVHQFNVFSVNHPTQKGLADYMQDADTYLKLGEFFQHKRDLFLSLIANTKFTFKPAQGSYFQVLNYSALTNEADVEFAKRLTVDYKLASIPLSVFYSNQQDDRVLRFCFAKTDDTLKRATDILCKISEKIIK</sequence>
<protein>
    <submittedName>
        <fullName evidence="7">Aminotransferase class I/II-fold pyridoxal phosphate-dependent enzyme</fullName>
    </submittedName>
</protein>
<evidence type="ECO:0000256" key="3">
    <source>
        <dbReference type="ARBA" id="ARBA00022576"/>
    </source>
</evidence>
<reference evidence="7 8" key="1">
    <citation type="submission" date="2019-06" db="EMBL/GenBank/DDBJ databases">
        <title>Flavobacteriaceae Paucihalobacterium erythroidium CWB-1, complete genome.</title>
        <authorList>
            <person name="Wu S."/>
        </authorList>
    </citation>
    <scope>NUCLEOTIDE SEQUENCE [LARGE SCALE GENOMIC DNA]</scope>
    <source>
        <strain evidence="7 8">CWB-1</strain>
    </source>
</reference>
<dbReference type="Gene3D" id="3.90.1150.10">
    <property type="entry name" value="Aspartate Aminotransferase, domain 1"/>
    <property type="match status" value="1"/>
</dbReference>
<dbReference type="OrthoDB" id="9802328at2"/>
<dbReference type="GO" id="GO:0030170">
    <property type="term" value="F:pyridoxal phosphate binding"/>
    <property type="evidence" value="ECO:0007669"/>
    <property type="project" value="InterPro"/>
</dbReference>
<keyword evidence="3 7" id="KW-0032">Aminotransferase</keyword>
<feature type="domain" description="Aminotransferase class I/classII large" evidence="6">
    <location>
        <begin position="27"/>
        <end position="375"/>
    </location>
</feature>
<keyword evidence="5" id="KW-0663">Pyridoxal phosphate</keyword>
<dbReference type="InterPro" id="IPR004839">
    <property type="entry name" value="Aminotransferase_I/II_large"/>
</dbReference>
<organism evidence="7 8">
    <name type="scientific">Paucihalobacter ruber</name>
    <dbReference type="NCBI Taxonomy" id="2567861"/>
    <lineage>
        <taxon>Bacteria</taxon>
        <taxon>Pseudomonadati</taxon>
        <taxon>Bacteroidota</taxon>
        <taxon>Flavobacteriia</taxon>
        <taxon>Flavobacteriales</taxon>
        <taxon>Flavobacteriaceae</taxon>
        <taxon>Paucihalobacter</taxon>
    </lineage>
</organism>
<dbReference type="PANTHER" id="PTHR43807:SF20">
    <property type="entry name" value="FI04487P"/>
    <property type="match status" value="1"/>
</dbReference>
<dbReference type="GO" id="GO:0016212">
    <property type="term" value="F:kynurenine-oxoglutarate transaminase activity"/>
    <property type="evidence" value="ECO:0007669"/>
    <property type="project" value="TreeGrafter"/>
</dbReference>
<evidence type="ECO:0000256" key="2">
    <source>
        <dbReference type="ARBA" id="ARBA00007441"/>
    </source>
</evidence>
<dbReference type="InterPro" id="IPR015422">
    <property type="entry name" value="PyrdxlP-dep_Trfase_small"/>
</dbReference>
<evidence type="ECO:0000259" key="6">
    <source>
        <dbReference type="Pfam" id="PF00155"/>
    </source>
</evidence>
<comment type="caution">
    <text evidence="7">The sequence shown here is derived from an EMBL/GenBank/DDBJ whole genome shotgun (WGS) entry which is preliminary data.</text>
</comment>
<dbReference type="NCBIfam" id="NF006569">
    <property type="entry name" value="PRK09082.1"/>
    <property type="match status" value="1"/>
</dbReference>
<dbReference type="Proteomes" id="UP000317332">
    <property type="component" value="Unassembled WGS sequence"/>
</dbReference>
<dbReference type="CDD" id="cd00609">
    <property type="entry name" value="AAT_like"/>
    <property type="match status" value="1"/>
</dbReference>
<name>A0A506PM90_9FLAO</name>
<dbReference type="EMBL" id="VHIQ01000002">
    <property type="protein sequence ID" value="TPV34669.1"/>
    <property type="molecule type" value="Genomic_DNA"/>
</dbReference>
<keyword evidence="4 7" id="KW-0808">Transferase</keyword>
<dbReference type="GO" id="GO:0005737">
    <property type="term" value="C:cytoplasm"/>
    <property type="evidence" value="ECO:0007669"/>
    <property type="project" value="TreeGrafter"/>
</dbReference>
<accession>A0A506PM90</accession>
<dbReference type="Gene3D" id="3.40.640.10">
    <property type="entry name" value="Type I PLP-dependent aspartate aminotransferase-like (Major domain)"/>
    <property type="match status" value="1"/>
</dbReference>
<dbReference type="SUPFAM" id="SSF53383">
    <property type="entry name" value="PLP-dependent transferases"/>
    <property type="match status" value="1"/>
</dbReference>
<dbReference type="Pfam" id="PF00155">
    <property type="entry name" value="Aminotran_1_2"/>
    <property type="match status" value="1"/>
</dbReference>
<evidence type="ECO:0000256" key="4">
    <source>
        <dbReference type="ARBA" id="ARBA00022679"/>
    </source>
</evidence>
<dbReference type="FunFam" id="3.40.640.10:FF:000033">
    <property type="entry name" value="Aspartate aminotransferase"/>
    <property type="match status" value="1"/>
</dbReference>
<comment type="cofactor">
    <cofactor evidence="1">
        <name>pyridoxal 5'-phosphate</name>
        <dbReference type="ChEBI" id="CHEBI:597326"/>
    </cofactor>
</comment>